<organism evidence="6 7">
    <name type="scientific">Ganoderma sinense ZZ0214-1</name>
    <dbReference type="NCBI Taxonomy" id="1077348"/>
    <lineage>
        <taxon>Eukaryota</taxon>
        <taxon>Fungi</taxon>
        <taxon>Dikarya</taxon>
        <taxon>Basidiomycota</taxon>
        <taxon>Agaricomycotina</taxon>
        <taxon>Agaricomycetes</taxon>
        <taxon>Polyporales</taxon>
        <taxon>Polyporaceae</taxon>
        <taxon>Ganoderma</taxon>
    </lineage>
</organism>
<evidence type="ECO:0000256" key="3">
    <source>
        <dbReference type="SAM" id="Phobius"/>
    </source>
</evidence>
<dbReference type="GO" id="GO:0004190">
    <property type="term" value="F:aspartic-type endopeptidase activity"/>
    <property type="evidence" value="ECO:0007669"/>
    <property type="project" value="InterPro"/>
</dbReference>
<comment type="caution">
    <text evidence="6">The sequence shown here is derived from an EMBL/GenBank/DDBJ whole genome shotgun (WGS) entry which is preliminary data.</text>
</comment>
<keyword evidence="7" id="KW-1185">Reference proteome</keyword>
<dbReference type="CDD" id="cd05471">
    <property type="entry name" value="pepsin_like"/>
    <property type="match status" value="1"/>
</dbReference>
<gene>
    <name evidence="6" type="ORF">GSI_01836</name>
</gene>
<evidence type="ECO:0000256" key="4">
    <source>
        <dbReference type="SAM" id="SignalP"/>
    </source>
</evidence>
<dbReference type="Gene3D" id="2.40.70.10">
    <property type="entry name" value="Acid Proteases"/>
    <property type="match status" value="2"/>
</dbReference>
<feature type="region of interest" description="Disordered" evidence="2">
    <location>
        <begin position="705"/>
        <end position="751"/>
    </location>
</feature>
<keyword evidence="4" id="KW-0732">Signal</keyword>
<proteinExistence type="inferred from homology"/>
<dbReference type="InterPro" id="IPR033121">
    <property type="entry name" value="PEPTIDASE_A1"/>
</dbReference>
<dbReference type="STRING" id="1077348.A0A2G8SQY7"/>
<dbReference type="SUPFAM" id="SSF50630">
    <property type="entry name" value="Acid proteases"/>
    <property type="match status" value="1"/>
</dbReference>
<evidence type="ECO:0000313" key="6">
    <source>
        <dbReference type="EMBL" id="PIL36176.1"/>
    </source>
</evidence>
<feature type="domain" description="Peptidase A1" evidence="5">
    <location>
        <begin position="62"/>
        <end position="379"/>
    </location>
</feature>
<dbReference type="Proteomes" id="UP000230002">
    <property type="component" value="Unassembled WGS sequence"/>
</dbReference>
<reference evidence="6 7" key="1">
    <citation type="journal article" date="2015" name="Sci. Rep.">
        <title>Chromosome-level genome map provides insights into diverse defense mechanisms in the medicinal fungus Ganoderma sinense.</title>
        <authorList>
            <person name="Zhu Y."/>
            <person name="Xu J."/>
            <person name="Sun C."/>
            <person name="Zhou S."/>
            <person name="Xu H."/>
            <person name="Nelson D.R."/>
            <person name="Qian J."/>
            <person name="Song J."/>
            <person name="Luo H."/>
            <person name="Xiang L."/>
            <person name="Li Y."/>
            <person name="Xu Z."/>
            <person name="Ji A."/>
            <person name="Wang L."/>
            <person name="Lu S."/>
            <person name="Hayward A."/>
            <person name="Sun W."/>
            <person name="Li X."/>
            <person name="Schwartz D.C."/>
            <person name="Wang Y."/>
            <person name="Chen S."/>
        </authorList>
    </citation>
    <scope>NUCLEOTIDE SEQUENCE [LARGE SCALE GENOMIC DNA]</scope>
    <source>
        <strain evidence="6 7">ZZ0214-1</strain>
    </source>
</reference>
<dbReference type="PANTHER" id="PTHR47966">
    <property type="entry name" value="BETA-SITE APP-CLEAVING ENZYME, ISOFORM A-RELATED"/>
    <property type="match status" value="1"/>
</dbReference>
<evidence type="ECO:0000313" key="7">
    <source>
        <dbReference type="Proteomes" id="UP000230002"/>
    </source>
</evidence>
<evidence type="ECO:0000259" key="5">
    <source>
        <dbReference type="PROSITE" id="PS51767"/>
    </source>
</evidence>
<protein>
    <recommendedName>
        <fullName evidence="5">Peptidase A1 domain-containing protein</fullName>
    </recommendedName>
</protein>
<dbReference type="InterPro" id="IPR021109">
    <property type="entry name" value="Peptidase_aspartic_dom_sf"/>
</dbReference>
<dbReference type="EMBL" id="AYKW01000002">
    <property type="protein sequence ID" value="PIL36176.1"/>
    <property type="molecule type" value="Genomic_DNA"/>
</dbReference>
<feature type="transmembrane region" description="Helical" evidence="3">
    <location>
        <begin position="428"/>
        <end position="452"/>
    </location>
</feature>
<keyword evidence="3" id="KW-0472">Membrane</keyword>
<evidence type="ECO:0000256" key="2">
    <source>
        <dbReference type="SAM" id="MobiDB-lite"/>
    </source>
</evidence>
<dbReference type="PROSITE" id="PS51767">
    <property type="entry name" value="PEPTIDASE_A1"/>
    <property type="match status" value="1"/>
</dbReference>
<feature type="compositionally biased region" description="Pro residues" evidence="2">
    <location>
        <begin position="653"/>
        <end position="662"/>
    </location>
</feature>
<keyword evidence="3" id="KW-1133">Transmembrane helix</keyword>
<dbReference type="Pfam" id="PF00026">
    <property type="entry name" value="Asp"/>
    <property type="match status" value="1"/>
</dbReference>
<dbReference type="AlphaFoldDB" id="A0A2G8SQY7"/>
<accession>A0A2G8SQY7</accession>
<dbReference type="PANTHER" id="PTHR47966:SF51">
    <property type="entry name" value="BETA-SITE APP-CLEAVING ENZYME, ISOFORM A-RELATED"/>
    <property type="match status" value="1"/>
</dbReference>
<dbReference type="OrthoDB" id="15189at2759"/>
<feature type="region of interest" description="Disordered" evidence="2">
    <location>
        <begin position="586"/>
        <end position="693"/>
    </location>
</feature>
<keyword evidence="3" id="KW-0812">Transmembrane</keyword>
<comment type="similarity">
    <text evidence="1">Belongs to the peptidase A1 family.</text>
</comment>
<dbReference type="InterPro" id="IPR034164">
    <property type="entry name" value="Pepsin-like_dom"/>
</dbReference>
<name>A0A2G8SQY7_9APHY</name>
<evidence type="ECO:0000256" key="1">
    <source>
        <dbReference type="ARBA" id="ARBA00007447"/>
    </source>
</evidence>
<feature type="signal peptide" evidence="4">
    <location>
        <begin position="1"/>
        <end position="26"/>
    </location>
</feature>
<feature type="chain" id="PRO_5013553586" description="Peptidase A1 domain-containing protein" evidence="4">
    <location>
        <begin position="27"/>
        <end position="751"/>
    </location>
</feature>
<dbReference type="GO" id="GO:0006508">
    <property type="term" value="P:proteolysis"/>
    <property type="evidence" value="ECO:0007669"/>
    <property type="project" value="InterPro"/>
</dbReference>
<sequence length="751" mass="79933">MTHLSCFLLSLFLLFLSLANVLFANAATITLEGVRKGSGTTANGLSKRAGVVDLQNSGDLEYYTNVTLGGRSYRVLVDGGSADLWVVGKVPKSASTHHMATIHYGDSYVLGQVNTAALQFAGVTIVNQSYVEQAVDSSHPDGQGILGIGASRLSTILSTLSAPAGNTVIDNLIEVEGTGSNFVTSFVSRPVDGSGAVSTQLTIGEVVSDHIDVQTATQLPISKNGWDSHWLVSLDDSGVIGPDNLVVRASKGTQLKVVFDAGYTMSQVPEAIASAIYSRVPGAKLATIDASPSPIWMVPCDFELNITFRFGGVAYPVHPLDTVMRDITRPTDDQGSTSCIGAFQPSNATNPYDLLFGMTFLRNAYILMNLGDQPYVQLHSLTDPAQAHQDFVQQRLGGVDTTGSQQLLRDAAGLNDSTPKSAADRNKVFIIVGTIIGTFVLLCAIGILGVWYRKRRYHLLHAVTLEASLPSDSTQTSPASKEFKDSQPRSPLRIFSLPFSVHSKHKSAATVSGQVPQGADDLLPNRELSAKRQSILVAARRSSPGVPRPPGVEKASLLDNAAAHGVNPPAVPDSPYAREDGPILVIGEKPLPVPGSDDEEDVHPPPKDESDDGDLSSGSSEDRKRLTTSYGVTMPPTPATLKQPARADTPNPYDLPPLPPPALLADSPRSPGSTLSRPLPNPHTMPGNRRHSRVTISAFESLFGRSAARRSRPSMPPAIDTSAVTLGKGKPASESRKSSRTLSFRHSRGRS</sequence>
<dbReference type="InterPro" id="IPR001461">
    <property type="entry name" value="Aspartic_peptidase_A1"/>
</dbReference>